<comment type="caution">
    <text evidence="1">The sequence shown here is derived from an EMBL/GenBank/DDBJ whole genome shotgun (WGS) entry which is preliminary data.</text>
</comment>
<dbReference type="EMBL" id="CM047943">
    <property type="protein sequence ID" value="KAI9900255.1"/>
    <property type="molecule type" value="Genomic_DNA"/>
</dbReference>
<name>A0ACC0V1I4_9HYPO</name>
<dbReference type="Proteomes" id="UP001163324">
    <property type="component" value="Chromosome 4"/>
</dbReference>
<gene>
    <name evidence="1" type="ORF">N3K66_004517</name>
</gene>
<sequence length="728" mass="79924">MEGLAVTLTRIPDDVQPASSQIHCCCGRPDCVLLKRNCSALESVEKDVHTAAQLGQALLARHEAYMADAEKDRLDLTGRIGSLELDKQKLEEENAMKIEENRQLLDQLEYMNSTLCDSDTKIKSLEASLLSSQQALRRLEQATARAEDAERHLIALEEDQAQLLDELKATKEESRSHSQRWKEAQRGILDMQDQLERMEKEARQERERHLEAIERMERQREVEKQLDHAAGRLKGAAASRNLVAPGVRKENNNVVIGHFVRDLLQDNANLQLGIAELKELLASSNDEIESLRGQLTDHQPIGNHETCSNETSSLKAELEQHEEPPANYSQELHIHHHYHVTPKQDKKPRKKRLGHGPAGLFTPPSSSLPPGHGNGPWSLMSSPTAPALLQNHTRNSSTATSSWGQYSTPASEWASSVPSSPRSSRYNSLFDKDSGYDSGPPMSPTTSFDPMSPTWRASHAKRPSAASFQSLSILPQLDTAPAASPAQPPYECLDDTIPEEDEDEHAHGDENAPGLVQLPTPTEESSAGDSSFSKDDYMSRPRPHRIMSHESIMSLTGGLDIHTLKSRPSQMTLRPLGGAGAVVTGVTAQPTLSVGTAKRSNVALRENFAGLRTPRSDSRSMSRSSSRQPSPSSLKSSQATVYGSLGKFIGWRPWSGANIEPSRDMSKSPTPGSEAERDGDVNRASGINQPGAIPGFQKYWAAQQRKGAPAKVHPAVVDRDALNEGLLE</sequence>
<organism evidence="1 2">
    <name type="scientific">Trichothecium roseum</name>
    <dbReference type="NCBI Taxonomy" id="47278"/>
    <lineage>
        <taxon>Eukaryota</taxon>
        <taxon>Fungi</taxon>
        <taxon>Dikarya</taxon>
        <taxon>Ascomycota</taxon>
        <taxon>Pezizomycotina</taxon>
        <taxon>Sordariomycetes</taxon>
        <taxon>Hypocreomycetidae</taxon>
        <taxon>Hypocreales</taxon>
        <taxon>Hypocreales incertae sedis</taxon>
        <taxon>Trichothecium</taxon>
    </lineage>
</organism>
<keyword evidence="2" id="KW-1185">Reference proteome</keyword>
<evidence type="ECO:0000313" key="2">
    <source>
        <dbReference type="Proteomes" id="UP001163324"/>
    </source>
</evidence>
<accession>A0ACC0V1I4</accession>
<proteinExistence type="predicted"/>
<reference evidence="1" key="1">
    <citation type="submission" date="2022-10" db="EMBL/GenBank/DDBJ databases">
        <title>Complete Genome of Trichothecium roseum strain YXFP-22015, a Plant Pathogen Isolated from Citrus.</title>
        <authorList>
            <person name="Wang Y."/>
            <person name="Zhu L."/>
        </authorList>
    </citation>
    <scope>NUCLEOTIDE SEQUENCE</scope>
    <source>
        <strain evidence="1">YXFP-22015</strain>
    </source>
</reference>
<protein>
    <submittedName>
        <fullName evidence="1">Uncharacterized protein</fullName>
    </submittedName>
</protein>
<evidence type="ECO:0000313" key="1">
    <source>
        <dbReference type="EMBL" id="KAI9900255.1"/>
    </source>
</evidence>